<evidence type="ECO:0008006" key="4">
    <source>
        <dbReference type="Google" id="ProtNLM"/>
    </source>
</evidence>
<dbReference type="Gene3D" id="3.80.10.10">
    <property type="entry name" value="Ribonuclease Inhibitor"/>
    <property type="match status" value="1"/>
</dbReference>
<dbReference type="InParanoid" id="A0A0Q3RH47"/>
<dbReference type="AlphaFoldDB" id="A0A0Q3RH47"/>
<organism evidence="1">
    <name type="scientific">Brachypodium distachyon</name>
    <name type="common">Purple false brome</name>
    <name type="synonym">Trachynia distachya</name>
    <dbReference type="NCBI Taxonomy" id="15368"/>
    <lineage>
        <taxon>Eukaryota</taxon>
        <taxon>Viridiplantae</taxon>
        <taxon>Streptophyta</taxon>
        <taxon>Embryophyta</taxon>
        <taxon>Tracheophyta</taxon>
        <taxon>Spermatophyta</taxon>
        <taxon>Magnoliopsida</taxon>
        <taxon>Liliopsida</taxon>
        <taxon>Poales</taxon>
        <taxon>Poaceae</taxon>
        <taxon>BOP clade</taxon>
        <taxon>Pooideae</taxon>
        <taxon>Stipodae</taxon>
        <taxon>Brachypodieae</taxon>
        <taxon>Brachypodium</taxon>
    </lineage>
</organism>
<protein>
    <recommendedName>
        <fullName evidence="4">FBD domain-containing protein</fullName>
    </recommendedName>
</protein>
<dbReference type="FunCoup" id="A0A0Q3RH47">
    <property type="interactions" value="88"/>
</dbReference>
<dbReference type="STRING" id="15368.A0A0Q3RH47"/>
<evidence type="ECO:0000313" key="1">
    <source>
        <dbReference type="EMBL" id="KQK12578.1"/>
    </source>
</evidence>
<evidence type="ECO:0000313" key="2">
    <source>
        <dbReference type="EnsemblPlants" id="KQK12578"/>
    </source>
</evidence>
<dbReference type="EnsemblPlants" id="KQK12578">
    <property type="protein sequence ID" value="KQK12578"/>
    <property type="gene ID" value="BRADI_1g04650v3"/>
</dbReference>
<reference evidence="1 2" key="1">
    <citation type="journal article" date="2010" name="Nature">
        <title>Genome sequencing and analysis of the model grass Brachypodium distachyon.</title>
        <authorList>
            <consortium name="International Brachypodium Initiative"/>
        </authorList>
    </citation>
    <scope>NUCLEOTIDE SEQUENCE [LARGE SCALE GENOMIC DNA]</scope>
    <source>
        <strain evidence="1 2">Bd21</strain>
    </source>
</reference>
<reference evidence="1" key="2">
    <citation type="submission" date="2017-06" db="EMBL/GenBank/DDBJ databases">
        <title>WGS assembly of Brachypodium distachyon.</title>
        <authorList>
            <consortium name="The International Brachypodium Initiative"/>
            <person name="Lucas S."/>
            <person name="Harmon-Smith M."/>
            <person name="Lail K."/>
            <person name="Tice H."/>
            <person name="Grimwood J."/>
            <person name="Bruce D."/>
            <person name="Barry K."/>
            <person name="Shu S."/>
            <person name="Lindquist E."/>
            <person name="Wang M."/>
            <person name="Pitluck S."/>
            <person name="Vogel J.P."/>
            <person name="Garvin D.F."/>
            <person name="Mockler T.C."/>
            <person name="Schmutz J."/>
            <person name="Rokhsar D."/>
            <person name="Bevan M.W."/>
        </authorList>
    </citation>
    <scope>NUCLEOTIDE SEQUENCE</scope>
    <source>
        <strain evidence="1">Bd21</strain>
    </source>
</reference>
<reference evidence="2" key="3">
    <citation type="submission" date="2018-08" db="UniProtKB">
        <authorList>
            <consortium name="EnsemblPlants"/>
        </authorList>
    </citation>
    <scope>IDENTIFICATION</scope>
    <source>
        <strain evidence="2">cv. Bd21</strain>
    </source>
</reference>
<dbReference type="Proteomes" id="UP000008810">
    <property type="component" value="Chromosome 1"/>
</dbReference>
<evidence type="ECO:0000313" key="3">
    <source>
        <dbReference type="Proteomes" id="UP000008810"/>
    </source>
</evidence>
<dbReference type="SUPFAM" id="SSF52047">
    <property type="entry name" value="RNI-like"/>
    <property type="match status" value="1"/>
</dbReference>
<dbReference type="OrthoDB" id="589312at2759"/>
<dbReference type="InterPro" id="IPR032675">
    <property type="entry name" value="LRR_dom_sf"/>
</dbReference>
<keyword evidence="3" id="KW-1185">Reference proteome</keyword>
<sequence length="429" mass="49456">MKNKKGSRGTRNRMLRLSTMLSRFDMSVGNIARRHNVRARYDNRVARYNDALANVTDKVLYARNREIPINKLRVRFFLRRYECLSISKAVARTMATQKVNDAEFVITTEKVFARCIDADLHWYAKLFKTCLGDCPAAFAGLTRLWLRNMRFDEPDILNTCKRLESLRLTCCDAGVRLVLQVEHPQLVELAIDSGKFGTVVLNCLPKLQHLSYTNWSYQDPLCFESVPQLSKLSLAKMGIRSTKNLEFSQFLADVPSITTLHLDFLSEKIWVLPEHPTLLAPVLGKLQIAKLVNLPEGCDIAWTMFILEAIVTDENFPREHGYCEKANVQWQPCTFDFKHKNLVQLTIYGFQPELNFVQYVRRVMEAAVNLREISLHDREVCGDCRDLDPKIKNKVCPSRYPRTCVEDMLRAEITRELGMASTALIHFRS</sequence>
<gene>
    <name evidence="1" type="ORF">BRADI_1g04650v3</name>
</gene>
<dbReference type="PANTHER" id="PTHR32153">
    <property type="entry name" value="OJ000223_09.16 PROTEIN"/>
    <property type="match status" value="1"/>
</dbReference>
<proteinExistence type="predicted"/>
<dbReference type="InterPro" id="IPR044997">
    <property type="entry name" value="F-box_plant"/>
</dbReference>
<accession>A0A0Q3RH47</accession>
<dbReference type="Gramene" id="KQK12578">
    <property type="protein sequence ID" value="KQK12578"/>
    <property type="gene ID" value="BRADI_1g04650v3"/>
</dbReference>
<name>A0A0Q3RH47_BRADI</name>
<dbReference type="EMBL" id="CM000880">
    <property type="protein sequence ID" value="KQK12578.1"/>
    <property type="molecule type" value="Genomic_DNA"/>
</dbReference>